<dbReference type="InParanoid" id="B0E0V4"/>
<reference evidence="3 4" key="1">
    <citation type="journal article" date="2008" name="Nature">
        <title>The genome of Laccaria bicolor provides insights into mycorrhizal symbiosis.</title>
        <authorList>
            <person name="Martin F."/>
            <person name="Aerts A."/>
            <person name="Ahren D."/>
            <person name="Brun A."/>
            <person name="Danchin E.G.J."/>
            <person name="Duchaussoy F."/>
            <person name="Gibon J."/>
            <person name="Kohler A."/>
            <person name="Lindquist E."/>
            <person name="Pereda V."/>
            <person name="Salamov A."/>
            <person name="Shapiro H.J."/>
            <person name="Wuyts J."/>
            <person name="Blaudez D."/>
            <person name="Buee M."/>
            <person name="Brokstein P."/>
            <person name="Canbaeck B."/>
            <person name="Cohen D."/>
            <person name="Courty P.E."/>
            <person name="Coutinho P.M."/>
            <person name="Delaruelle C."/>
            <person name="Detter J.C."/>
            <person name="Deveau A."/>
            <person name="DiFazio S."/>
            <person name="Duplessis S."/>
            <person name="Fraissinet-Tachet L."/>
            <person name="Lucic E."/>
            <person name="Frey-Klett P."/>
            <person name="Fourrey C."/>
            <person name="Feussner I."/>
            <person name="Gay G."/>
            <person name="Grimwood J."/>
            <person name="Hoegger P.J."/>
            <person name="Jain P."/>
            <person name="Kilaru S."/>
            <person name="Labbe J."/>
            <person name="Lin Y.C."/>
            <person name="Legue V."/>
            <person name="Le Tacon F."/>
            <person name="Marmeisse R."/>
            <person name="Melayah D."/>
            <person name="Montanini B."/>
            <person name="Muratet M."/>
            <person name="Nehls U."/>
            <person name="Niculita-Hirzel H."/>
            <person name="Oudot-Le Secq M.P."/>
            <person name="Peter M."/>
            <person name="Quesneville H."/>
            <person name="Rajashekar B."/>
            <person name="Reich M."/>
            <person name="Rouhier N."/>
            <person name="Schmutz J."/>
            <person name="Yin T."/>
            <person name="Chalot M."/>
            <person name="Henrissat B."/>
            <person name="Kuees U."/>
            <person name="Lucas S."/>
            <person name="Van de Peer Y."/>
            <person name="Podila G.K."/>
            <person name="Polle A."/>
            <person name="Pukkila P.J."/>
            <person name="Richardson P.M."/>
            <person name="Rouze P."/>
            <person name="Sanders I.R."/>
            <person name="Stajich J.E."/>
            <person name="Tunlid A."/>
            <person name="Tuskan G."/>
            <person name="Grigoriev I.V."/>
        </authorList>
    </citation>
    <scope>NUCLEOTIDE SEQUENCE [LARGE SCALE GENOMIC DNA]</scope>
    <source>
        <strain evidence="4">S238N-H82 / ATCC MYA-4686</strain>
    </source>
</reference>
<sequence length="379" mass="43630">MKKESQCHQRNSRRNPVDCVKELMSNLAFKVVLKYAPEHVYCDKEGKIHVYDKMWTGDWWWDTQWKLDVGVTIAALIISSDKTQLTQFQGDKKAWPIYLTIGNIEKDKHRKPSAHATILIGYLPVAKLDNYTKATCSQEGYRLFHFCMKKLLAPLIKAGEEGVNVTCADGIVRWVFPILASYIVNFLEQCLVACCKESYCPKCRVEPKDHREMVDSLLQEQECSKTILSHKETGRRVAAYDNEGFRPVWKPFWANLPHINIFTCFTPDILHQLHKGVFTDHLVSWCVELAGKYEIDARFCSMPSYPGLRHFKNGISHISQWMGREHKEMQCVFVGLLVGAVQPAVLWTACTAINFIYYSQLHIQLSAKRMDHLSFSGSF</sequence>
<feature type="transmembrane region" description="Helical" evidence="1">
    <location>
        <begin position="331"/>
        <end position="358"/>
    </location>
</feature>
<evidence type="ECO:0000313" key="3">
    <source>
        <dbReference type="EMBL" id="EDQ99511.1"/>
    </source>
</evidence>
<dbReference type="RefSeq" id="XP_001891154.1">
    <property type="nucleotide sequence ID" value="XM_001891119.1"/>
</dbReference>
<dbReference type="InterPro" id="IPR041078">
    <property type="entry name" value="Plavaka"/>
</dbReference>
<keyword evidence="1" id="KW-1133">Transmembrane helix</keyword>
<evidence type="ECO:0000256" key="1">
    <source>
        <dbReference type="SAM" id="Phobius"/>
    </source>
</evidence>
<dbReference type="KEGG" id="lbc:LACBIDRAFT_316397"/>
<organism evidence="4">
    <name type="scientific">Laccaria bicolor (strain S238N-H82 / ATCC MYA-4686)</name>
    <name type="common">Bicoloured deceiver</name>
    <name type="synonym">Laccaria laccata var. bicolor</name>
    <dbReference type="NCBI Taxonomy" id="486041"/>
    <lineage>
        <taxon>Eukaryota</taxon>
        <taxon>Fungi</taxon>
        <taxon>Dikarya</taxon>
        <taxon>Basidiomycota</taxon>
        <taxon>Agaricomycotina</taxon>
        <taxon>Agaricomycetes</taxon>
        <taxon>Agaricomycetidae</taxon>
        <taxon>Agaricales</taxon>
        <taxon>Agaricineae</taxon>
        <taxon>Hydnangiaceae</taxon>
        <taxon>Laccaria</taxon>
    </lineage>
</organism>
<dbReference type="EMBL" id="DS547470">
    <property type="protein sequence ID" value="EDQ98193.1"/>
    <property type="molecule type" value="Genomic_DNA"/>
</dbReference>
<dbReference type="EMBL" id="DS547163">
    <property type="protein sequence ID" value="EDQ99511.1"/>
    <property type="molecule type" value="Genomic_DNA"/>
</dbReference>
<keyword evidence="4" id="KW-1185">Reference proteome</keyword>
<dbReference type="GeneID" id="6086810"/>
<dbReference type="KEGG" id="lbc:LACBIDRAFT_309337"/>
<dbReference type="RefSeq" id="XP_001889860.1">
    <property type="nucleotide sequence ID" value="XM_001889825.1"/>
</dbReference>
<keyword evidence="1" id="KW-0472">Membrane</keyword>
<dbReference type="OrthoDB" id="2418900at2759"/>
<dbReference type="HOGENOM" id="CLU_006344_8_0_1"/>
<evidence type="ECO:0000313" key="4">
    <source>
        <dbReference type="Proteomes" id="UP000001194"/>
    </source>
</evidence>
<dbReference type="Proteomes" id="UP000001194">
    <property type="component" value="Unassembled WGS sequence"/>
</dbReference>
<gene>
    <name evidence="2" type="ORF">LACBIDRAFT_309337</name>
    <name evidence="3" type="ORF">LACBIDRAFT_316397</name>
</gene>
<name>B0E0V4_LACBS</name>
<keyword evidence="1" id="KW-0812">Transmembrane</keyword>
<dbReference type="Pfam" id="PF18759">
    <property type="entry name" value="Plavaka"/>
    <property type="match status" value="1"/>
</dbReference>
<protein>
    <submittedName>
        <fullName evidence="3">Predicted protein</fullName>
    </submittedName>
</protein>
<dbReference type="AlphaFoldDB" id="B0E0V4"/>
<accession>B0E0V4</accession>
<evidence type="ECO:0000313" key="2">
    <source>
        <dbReference type="EMBL" id="EDQ98193.1"/>
    </source>
</evidence>
<proteinExistence type="predicted"/>
<dbReference type="GeneID" id="6085472"/>